<dbReference type="InterPro" id="IPR002509">
    <property type="entry name" value="NODB_dom"/>
</dbReference>
<dbReference type="GO" id="GO:0016810">
    <property type="term" value="F:hydrolase activity, acting on carbon-nitrogen (but not peptide) bonds"/>
    <property type="evidence" value="ECO:0007669"/>
    <property type="project" value="InterPro"/>
</dbReference>
<sequence length="195" mass="22540">MFDSQDEQIITKVNKEKAIVLTFDDGPSKLLPSILDILKEEAVPAVFFWQSRLLYPTRPWQRALDEGHQIGTHSTKHVNLAKLPKEKQYVDIKSSVEKIERIIGQKVTYFRPPFGQYNEATLEVLAELKLRPIFWRVAAMDWELKCDPQEIVTNVMDHLEDGAILLLHELKQTVEVLPSLIQAIKAREYSFSLLE</sequence>
<evidence type="ECO:0000313" key="5">
    <source>
        <dbReference type="Proteomes" id="UP000581688"/>
    </source>
</evidence>
<dbReference type="PANTHER" id="PTHR10587:SF133">
    <property type="entry name" value="CHITIN DEACETYLASE 1-RELATED"/>
    <property type="match status" value="1"/>
</dbReference>
<dbReference type="CDD" id="cd10917">
    <property type="entry name" value="CE4_NodB_like_6s_7s"/>
    <property type="match status" value="1"/>
</dbReference>
<keyword evidence="5" id="KW-1185">Reference proteome</keyword>
<dbReference type="InterPro" id="IPR050248">
    <property type="entry name" value="Polysacc_deacetylase_ArnD"/>
</dbReference>
<dbReference type="AlphaFoldDB" id="A0A841Q2D8"/>
<protein>
    <submittedName>
        <fullName evidence="4">Peptidoglycan/xylan/chitin deacetylase (PgdA/CDA1 family)</fullName>
    </submittedName>
</protein>
<dbReference type="GO" id="GO:0005975">
    <property type="term" value="P:carbohydrate metabolic process"/>
    <property type="evidence" value="ECO:0007669"/>
    <property type="project" value="InterPro"/>
</dbReference>
<gene>
    <name evidence="4" type="ORF">HNQ94_000880</name>
</gene>
<evidence type="ECO:0000313" key="4">
    <source>
        <dbReference type="EMBL" id="MBB6452435.1"/>
    </source>
</evidence>
<dbReference type="SUPFAM" id="SSF88713">
    <property type="entry name" value="Glycoside hydrolase/deacetylase"/>
    <property type="match status" value="1"/>
</dbReference>
<feature type="domain" description="NodB homology" evidence="3">
    <location>
        <begin position="17"/>
        <end position="192"/>
    </location>
</feature>
<dbReference type="EMBL" id="JACHGH010000002">
    <property type="protein sequence ID" value="MBB6452435.1"/>
    <property type="molecule type" value="Genomic_DNA"/>
</dbReference>
<proteinExistence type="predicted"/>
<dbReference type="RefSeq" id="WP_246199921.1">
    <property type="nucleotide sequence ID" value="NZ_CADDWK010000002.1"/>
</dbReference>
<dbReference type="Proteomes" id="UP000581688">
    <property type="component" value="Unassembled WGS sequence"/>
</dbReference>
<dbReference type="GO" id="GO:0016020">
    <property type="term" value="C:membrane"/>
    <property type="evidence" value="ECO:0007669"/>
    <property type="project" value="TreeGrafter"/>
</dbReference>
<evidence type="ECO:0000256" key="1">
    <source>
        <dbReference type="ARBA" id="ARBA00022723"/>
    </source>
</evidence>
<dbReference type="PANTHER" id="PTHR10587">
    <property type="entry name" value="GLYCOSYL TRANSFERASE-RELATED"/>
    <property type="match status" value="1"/>
</dbReference>
<name>A0A841Q2D8_9BACI</name>
<reference evidence="4 5" key="1">
    <citation type="submission" date="2020-08" db="EMBL/GenBank/DDBJ databases">
        <title>Genomic Encyclopedia of Type Strains, Phase IV (KMG-IV): sequencing the most valuable type-strain genomes for metagenomic binning, comparative biology and taxonomic classification.</title>
        <authorList>
            <person name="Goeker M."/>
        </authorList>
    </citation>
    <scope>NUCLEOTIDE SEQUENCE [LARGE SCALE GENOMIC DNA]</scope>
    <source>
        <strain evidence="4 5">DSM 19612</strain>
    </source>
</reference>
<evidence type="ECO:0000256" key="2">
    <source>
        <dbReference type="ARBA" id="ARBA00022801"/>
    </source>
</evidence>
<keyword evidence="1" id="KW-0479">Metal-binding</keyword>
<dbReference type="PROSITE" id="PS51677">
    <property type="entry name" value="NODB"/>
    <property type="match status" value="1"/>
</dbReference>
<dbReference type="Gene3D" id="3.20.20.370">
    <property type="entry name" value="Glycoside hydrolase/deacetylase"/>
    <property type="match status" value="1"/>
</dbReference>
<organism evidence="4 5">
    <name type="scientific">Salirhabdus euzebyi</name>
    <dbReference type="NCBI Taxonomy" id="394506"/>
    <lineage>
        <taxon>Bacteria</taxon>
        <taxon>Bacillati</taxon>
        <taxon>Bacillota</taxon>
        <taxon>Bacilli</taxon>
        <taxon>Bacillales</taxon>
        <taxon>Bacillaceae</taxon>
        <taxon>Salirhabdus</taxon>
    </lineage>
</organism>
<comment type="caution">
    <text evidence="4">The sequence shown here is derived from an EMBL/GenBank/DDBJ whole genome shotgun (WGS) entry which is preliminary data.</text>
</comment>
<dbReference type="InterPro" id="IPR011330">
    <property type="entry name" value="Glyco_hydro/deAcase_b/a-brl"/>
</dbReference>
<dbReference type="GO" id="GO:0046872">
    <property type="term" value="F:metal ion binding"/>
    <property type="evidence" value="ECO:0007669"/>
    <property type="project" value="UniProtKB-KW"/>
</dbReference>
<dbReference type="Pfam" id="PF01522">
    <property type="entry name" value="Polysacc_deac_1"/>
    <property type="match status" value="1"/>
</dbReference>
<evidence type="ECO:0000259" key="3">
    <source>
        <dbReference type="PROSITE" id="PS51677"/>
    </source>
</evidence>
<accession>A0A841Q2D8</accession>
<keyword evidence="2" id="KW-0378">Hydrolase</keyword>